<protein>
    <submittedName>
        <fullName evidence="1">Uncharacterized protein</fullName>
    </submittedName>
</protein>
<sequence length="207" mass="21965">MPFEMRPSRPRPLQCLRCGCYGHATATCRRPVRCQRCGGPHQTESCCSSRVRCLYSGGIHPSDSPNCQLRQRERRLATIKASAPTHLSHREAQAALRAAPTSSSTTASGPPHVRPAGGKTYAAALGVPDKEAATSTNHTQPRLQQRVQQAGTKKWGCIKPGPSPKEAPFCGQTPSPAGTTSRGSRPVNPILLPPSGLGGCTNTSTVH</sequence>
<evidence type="ECO:0000313" key="1">
    <source>
        <dbReference type="EMBL" id="KAH7954182.1"/>
    </source>
</evidence>
<name>A0ACB8CYF9_DERSI</name>
<organism evidence="1 2">
    <name type="scientific">Dermacentor silvarum</name>
    <name type="common">Tick</name>
    <dbReference type="NCBI Taxonomy" id="543639"/>
    <lineage>
        <taxon>Eukaryota</taxon>
        <taxon>Metazoa</taxon>
        <taxon>Ecdysozoa</taxon>
        <taxon>Arthropoda</taxon>
        <taxon>Chelicerata</taxon>
        <taxon>Arachnida</taxon>
        <taxon>Acari</taxon>
        <taxon>Parasitiformes</taxon>
        <taxon>Ixodida</taxon>
        <taxon>Ixodoidea</taxon>
        <taxon>Ixodidae</taxon>
        <taxon>Rhipicephalinae</taxon>
        <taxon>Dermacentor</taxon>
    </lineage>
</organism>
<dbReference type="Proteomes" id="UP000821865">
    <property type="component" value="Chromosome 4"/>
</dbReference>
<keyword evidence="2" id="KW-1185">Reference proteome</keyword>
<reference evidence="1" key="1">
    <citation type="submission" date="2020-05" db="EMBL/GenBank/DDBJ databases">
        <title>Large-scale comparative analyses of tick genomes elucidate their genetic diversity and vector capacities.</title>
        <authorList>
            <person name="Jia N."/>
            <person name="Wang J."/>
            <person name="Shi W."/>
            <person name="Du L."/>
            <person name="Sun Y."/>
            <person name="Zhan W."/>
            <person name="Jiang J."/>
            <person name="Wang Q."/>
            <person name="Zhang B."/>
            <person name="Ji P."/>
            <person name="Sakyi L.B."/>
            <person name="Cui X."/>
            <person name="Yuan T."/>
            <person name="Jiang B."/>
            <person name="Yang W."/>
            <person name="Lam T.T.-Y."/>
            <person name="Chang Q."/>
            <person name="Ding S."/>
            <person name="Wang X."/>
            <person name="Zhu J."/>
            <person name="Ruan X."/>
            <person name="Zhao L."/>
            <person name="Wei J."/>
            <person name="Que T."/>
            <person name="Du C."/>
            <person name="Cheng J."/>
            <person name="Dai P."/>
            <person name="Han X."/>
            <person name="Huang E."/>
            <person name="Gao Y."/>
            <person name="Liu J."/>
            <person name="Shao H."/>
            <person name="Ye R."/>
            <person name="Li L."/>
            <person name="Wei W."/>
            <person name="Wang X."/>
            <person name="Wang C."/>
            <person name="Yang T."/>
            <person name="Huo Q."/>
            <person name="Li W."/>
            <person name="Guo W."/>
            <person name="Chen H."/>
            <person name="Zhou L."/>
            <person name="Ni X."/>
            <person name="Tian J."/>
            <person name="Zhou Y."/>
            <person name="Sheng Y."/>
            <person name="Liu T."/>
            <person name="Pan Y."/>
            <person name="Xia L."/>
            <person name="Li J."/>
            <person name="Zhao F."/>
            <person name="Cao W."/>
        </authorList>
    </citation>
    <scope>NUCLEOTIDE SEQUENCE</scope>
    <source>
        <strain evidence="1">Dsil-2018</strain>
    </source>
</reference>
<accession>A0ACB8CYF9</accession>
<dbReference type="EMBL" id="CM023473">
    <property type="protein sequence ID" value="KAH7954182.1"/>
    <property type="molecule type" value="Genomic_DNA"/>
</dbReference>
<gene>
    <name evidence="1" type="ORF">HPB49_016254</name>
</gene>
<proteinExistence type="predicted"/>
<comment type="caution">
    <text evidence="1">The sequence shown here is derived from an EMBL/GenBank/DDBJ whole genome shotgun (WGS) entry which is preliminary data.</text>
</comment>
<evidence type="ECO:0000313" key="2">
    <source>
        <dbReference type="Proteomes" id="UP000821865"/>
    </source>
</evidence>